<accession>A7EW34</accession>
<dbReference type="Proteomes" id="UP000001312">
    <property type="component" value="Unassembled WGS sequence"/>
</dbReference>
<evidence type="ECO:0000313" key="2">
    <source>
        <dbReference type="Proteomes" id="UP000001312"/>
    </source>
</evidence>
<dbReference type="GeneID" id="5485564"/>
<gene>
    <name evidence="1" type="ORF">SS1G_09543</name>
</gene>
<protein>
    <submittedName>
        <fullName evidence="1">Uncharacterized protein</fullName>
    </submittedName>
</protein>
<dbReference type="HOGENOM" id="CLU_2639590_0_0_1"/>
<keyword evidence="2" id="KW-1185">Reference proteome</keyword>
<dbReference type="InParanoid" id="A7EW34"/>
<dbReference type="AlphaFoldDB" id="A7EW34"/>
<proteinExistence type="predicted"/>
<organism evidence="1 2">
    <name type="scientific">Sclerotinia sclerotiorum (strain ATCC 18683 / 1980 / Ss-1)</name>
    <name type="common">White mold</name>
    <name type="synonym">Whetzelinia sclerotiorum</name>
    <dbReference type="NCBI Taxonomy" id="665079"/>
    <lineage>
        <taxon>Eukaryota</taxon>
        <taxon>Fungi</taxon>
        <taxon>Dikarya</taxon>
        <taxon>Ascomycota</taxon>
        <taxon>Pezizomycotina</taxon>
        <taxon>Leotiomycetes</taxon>
        <taxon>Helotiales</taxon>
        <taxon>Sclerotiniaceae</taxon>
        <taxon>Sclerotinia</taxon>
    </lineage>
</organism>
<dbReference type="RefSeq" id="XP_001589821.1">
    <property type="nucleotide sequence ID" value="XM_001589771.1"/>
</dbReference>
<evidence type="ECO:0000313" key="1">
    <source>
        <dbReference type="EMBL" id="EDN93676.1"/>
    </source>
</evidence>
<reference evidence="2" key="1">
    <citation type="journal article" date="2011" name="PLoS Genet.">
        <title>Genomic analysis of the necrotrophic fungal pathogens Sclerotinia sclerotiorum and Botrytis cinerea.</title>
        <authorList>
            <person name="Amselem J."/>
            <person name="Cuomo C.A."/>
            <person name="van Kan J.A."/>
            <person name="Viaud M."/>
            <person name="Benito E.P."/>
            <person name="Couloux A."/>
            <person name="Coutinho P.M."/>
            <person name="de Vries R.P."/>
            <person name="Dyer P.S."/>
            <person name="Fillinger S."/>
            <person name="Fournier E."/>
            <person name="Gout L."/>
            <person name="Hahn M."/>
            <person name="Kohn L."/>
            <person name="Lapalu N."/>
            <person name="Plummer K.M."/>
            <person name="Pradier J.M."/>
            <person name="Quevillon E."/>
            <person name="Sharon A."/>
            <person name="Simon A."/>
            <person name="ten Have A."/>
            <person name="Tudzynski B."/>
            <person name="Tudzynski P."/>
            <person name="Wincker P."/>
            <person name="Andrew M."/>
            <person name="Anthouard V."/>
            <person name="Beever R.E."/>
            <person name="Beffa R."/>
            <person name="Benoit I."/>
            <person name="Bouzid O."/>
            <person name="Brault B."/>
            <person name="Chen Z."/>
            <person name="Choquer M."/>
            <person name="Collemare J."/>
            <person name="Cotton P."/>
            <person name="Danchin E.G."/>
            <person name="Da Silva C."/>
            <person name="Gautier A."/>
            <person name="Giraud C."/>
            <person name="Giraud T."/>
            <person name="Gonzalez C."/>
            <person name="Grossetete S."/>
            <person name="Guldener U."/>
            <person name="Henrissat B."/>
            <person name="Howlett B.J."/>
            <person name="Kodira C."/>
            <person name="Kretschmer M."/>
            <person name="Lappartient A."/>
            <person name="Leroch M."/>
            <person name="Levis C."/>
            <person name="Mauceli E."/>
            <person name="Neuveglise C."/>
            <person name="Oeser B."/>
            <person name="Pearson M."/>
            <person name="Poulain J."/>
            <person name="Poussereau N."/>
            <person name="Quesneville H."/>
            <person name="Rascle C."/>
            <person name="Schumacher J."/>
            <person name="Segurens B."/>
            <person name="Sexton A."/>
            <person name="Silva E."/>
            <person name="Sirven C."/>
            <person name="Soanes D.M."/>
            <person name="Talbot N.J."/>
            <person name="Templeton M."/>
            <person name="Yandava C."/>
            <person name="Yarden O."/>
            <person name="Zeng Q."/>
            <person name="Rollins J.A."/>
            <person name="Lebrun M.H."/>
            <person name="Dickman M."/>
        </authorList>
    </citation>
    <scope>NUCLEOTIDE SEQUENCE [LARGE SCALE GENOMIC DNA]</scope>
    <source>
        <strain evidence="2">ATCC 18683 / 1980 / Ss-1</strain>
    </source>
</reference>
<sequence length="77" mass="8493">MFNGDPRSEAAPVAYLNNDAVDVFEENLSVEEFVEHRVDVSVKVHALLDSADLGLMYRCLKVNPWAGNDGTPTPTMI</sequence>
<dbReference type="EMBL" id="CH476633">
    <property type="protein sequence ID" value="EDN93676.1"/>
    <property type="molecule type" value="Genomic_DNA"/>
</dbReference>
<name>A7EW34_SCLS1</name>
<dbReference type="KEGG" id="ssl:SS1G_09543"/>